<feature type="non-terminal residue" evidence="2">
    <location>
        <position position="132"/>
    </location>
</feature>
<dbReference type="Pfam" id="PF00075">
    <property type="entry name" value="RNase_H"/>
    <property type="match status" value="1"/>
</dbReference>
<evidence type="ECO:0000259" key="1">
    <source>
        <dbReference type="Pfam" id="PF00075"/>
    </source>
</evidence>
<feature type="domain" description="RNase H type-1" evidence="1">
    <location>
        <begin position="43"/>
        <end position="119"/>
    </location>
</feature>
<comment type="caution">
    <text evidence="2">The sequence shown here is derived from an EMBL/GenBank/DDBJ whole genome shotgun (WGS) entry which is preliminary data.</text>
</comment>
<dbReference type="InterPro" id="IPR036397">
    <property type="entry name" value="RNaseH_sf"/>
</dbReference>
<sequence length="132" mass="14539">LVRSGRIYEKKLRALYGPVLNTTTPLRVTIHGVCLKAGSILASTGSATYWGPNARLNTSRRVWGGQTSPRAELLSVWLAIKMAPAFKSLDISTRSEYVIRSVTYYAAANDACGWRCANGDILKRILALIKIR</sequence>
<organism evidence="2 3">
    <name type="scientific">Mycena alexandri</name>
    <dbReference type="NCBI Taxonomy" id="1745969"/>
    <lineage>
        <taxon>Eukaryota</taxon>
        <taxon>Fungi</taxon>
        <taxon>Dikarya</taxon>
        <taxon>Basidiomycota</taxon>
        <taxon>Agaricomycotina</taxon>
        <taxon>Agaricomycetes</taxon>
        <taxon>Agaricomycetidae</taxon>
        <taxon>Agaricales</taxon>
        <taxon>Marasmiineae</taxon>
        <taxon>Mycenaceae</taxon>
        <taxon>Mycena</taxon>
    </lineage>
</organism>
<name>A0AAD6X1J3_9AGAR</name>
<dbReference type="SUPFAM" id="SSF53098">
    <property type="entry name" value="Ribonuclease H-like"/>
    <property type="match status" value="1"/>
</dbReference>
<gene>
    <name evidence="2" type="ORF">C8F04DRAFT_883056</name>
</gene>
<dbReference type="GO" id="GO:0004523">
    <property type="term" value="F:RNA-DNA hybrid ribonuclease activity"/>
    <property type="evidence" value="ECO:0007669"/>
    <property type="project" value="InterPro"/>
</dbReference>
<dbReference type="InterPro" id="IPR002156">
    <property type="entry name" value="RNaseH_domain"/>
</dbReference>
<proteinExistence type="predicted"/>
<evidence type="ECO:0000313" key="2">
    <source>
        <dbReference type="EMBL" id="KAJ7028854.1"/>
    </source>
</evidence>
<dbReference type="AlphaFoldDB" id="A0AAD6X1J3"/>
<dbReference type="EMBL" id="JARJCM010000108">
    <property type="protein sequence ID" value="KAJ7028854.1"/>
    <property type="molecule type" value="Genomic_DNA"/>
</dbReference>
<dbReference type="GO" id="GO:0003676">
    <property type="term" value="F:nucleic acid binding"/>
    <property type="evidence" value="ECO:0007669"/>
    <property type="project" value="InterPro"/>
</dbReference>
<reference evidence="2" key="1">
    <citation type="submission" date="2023-03" db="EMBL/GenBank/DDBJ databases">
        <title>Massive genome expansion in bonnet fungi (Mycena s.s.) driven by repeated elements and novel gene families across ecological guilds.</title>
        <authorList>
            <consortium name="Lawrence Berkeley National Laboratory"/>
            <person name="Harder C.B."/>
            <person name="Miyauchi S."/>
            <person name="Viragh M."/>
            <person name="Kuo A."/>
            <person name="Thoen E."/>
            <person name="Andreopoulos B."/>
            <person name="Lu D."/>
            <person name="Skrede I."/>
            <person name="Drula E."/>
            <person name="Henrissat B."/>
            <person name="Morin E."/>
            <person name="Kohler A."/>
            <person name="Barry K."/>
            <person name="LaButti K."/>
            <person name="Morin E."/>
            <person name="Salamov A."/>
            <person name="Lipzen A."/>
            <person name="Mereny Z."/>
            <person name="Hegedus B."/>
            <person name="Baldrian P."/>
            <person name="Stursova M."/>
            <person name="Weitz H."/>
            <person name="Taylor A."/>
            <person name="Grigoriev I.V."/>
            <person name="Nagy L.G."/>
            <person name="Martin F."/>
            <person name="Kauserud H."/>
        </authorList>
    </citation>
    <scope>NUCLEOTIDE SEQUENCE</scope>
    <source>
        <strain evidence="2">CBHHK200</strain>
    </source>
</reference>
<dbReference type="Proteomes" id="UP001218188">
    <property type="component" value="Unassembled WGS sequence"/>
</dbReference>
<dbReference type="InterPro" id="IPR012337">
    <property type="entry name" value="RNaseH-like_sf"/>
</dbReference>
<accession>A0AAD6X1J3</accession>
<keyword evidence="3" id="KW-1185">Reference proteome</keyword>
<evidence type="ECO:0000313" key="3">
    <source>
        <dbReference type="Proteomes" id="UP001218188"/>
    </source>
</evidence>
<protein>
    <recommendedName>
        <fullName evidence="1">RNase H type-1 domain-containing protein</fullName>
    </recommendedName>
</protein>
<feature type="non-terminal residue" evidence="2">
    <location>
        <position position="1"/>
    </location>
</feature>
<dbReference type="Gene3D" id="3.30.420.10">
    <property type="entry name" value="Ribonuclease H-like superfamily/Ribonuclease H"/>
    <property type="match status" value="1"/>
</dbReference>